<dbReference type="EMBL" id="JAUSRO010000001">
    <property type="protein sequence ID" value="MDP9897990.1"/>
    <property type="molecule type" value="Genomic_DNA"/>
</dbReference>
<name>A0ABT9S0V7_9BURK</name>
<dbReference type="PANTHER" id="PTHR40267:SF1">
    <property type="entry name" value="BLR3294 PROTEIN"/>
    <property type="match status" value="1"/>
</dbReference>
<comment type="caution">
    <text evidence="1">The sequence shown here is derived from an EMBL/GenBank/DDBJ whole genome shotgun (WGS) entry which is preliminary data.</text>
</comment>
<dbReference type="Pfam" id="PF17645">
    <property type="entry name" value="Amdase"/>
    <property type="match status" value="1"/>
</dbReference>
<dbReference type="InterPro" id="IPR026286">
    <property type="entry name" value="MaiA/AMDase"/>
</dbReference>
<dbReference type="GO" id="GO:0050076">
    <property type="term" value="F:maleate isomerase activity"/>
    <property type="evidence" value="ECO:0007669"/>
    <property type="project" value="UniProtKB-EC"/>
</dbReference>
<keyword evidence="2" id="KW-1185">Reference proteome</keyword>
<dbReference type="PANTHER" id="PTHR40267">
    <property type="entry name" value="BLR3294 PROTEIN"/>
    <property type="match status" value="1"/>
</dbReference>
<evidence type="ECO:0000313" key="2">
    <source>
        <dbReference type="Proteomes" id="UP001226867"/>
    </source>
</evidence>
<evidence type="ECO:0000313" key="1">
    <source>
        <dbReference type="EMBL" id="MDP9897990.1"/>
    </source>
</evidence>
<dbReference type="PIRSF" id="PIRSF015736">
    <property type="entry name" value="MI"/>
    <property type="match status" value="1"/>
</dbReference>
<dbReference type="RefSeq" id="WP_307687811.1">
    <property type="nucleotide sequence ID" value="NZ_JAUSRO010000001.1"/>
</dbReference>
<dbReference type="Gene3D" id="3.40.50.12500">
    <property type="match status" value="1"/>
</dbReference>
<dbReference type="EC" id="5.2.1.1" evidence="1"/>
<dbReference type="Proteomes" id="UP001226867">
    <property type="component" value="Unassembled WGS sequence"/>
</dbReference>
<gene>
    <name evidence="1" type="ORF">J2W36_000223</name>
</gene>
<organism evidence="1 2">
    <name type="scientific">Variovorax ginsengisoli</name>
    <dbReference type="NCBI Taxonomy" id="363844"/>
    <lineage>
        <taxon>Bacteria</taxon>
        <taxon>Pseudomonadati</taxon>
        <taxon>Pseudomonadota</taxon>
        <taxon>Betaproteobacteria</taxon>
        <taxon>Burkholderiales</taxon>
        <taxon>Comamonadaceae</taxon>
        <taxon>Variovorax</taxon>
    </lineage>
</organism>
<accession>A0ABT9S0V7</accession>
<proteinExistence type="predicted"/>
<dbReference type="InterPro" id="IPR053714">
    <property type="entry name" value="Iso_Racemase_Enz_sf"/>
</dbReference>
<sequence>MPPRTLLGMLTPSSNTTLEPVTAAMLAGLPEVSAHFGRFRVTEIALSAGALAQFDNREILAAAELLSHARCEVIGWNGTSSGWLGFASDLALCDAIERATGARACTSVLALNEVLQATGVKRLGLVSPYRADVQAAIVRNYAAEGIDCVAERHLGLQDNFSFSEVDDAQIRSMVRDVMAGPADTRPQAVAIFCTNLRGAPLVPELEAEFGVPVYDTIATVVWKALQLAGIDTRRVTGWGSLFER</sequence>
<keyword evidence="1" id="KW-0413">Isomerase</keyword>
<protein>
    <submittedName>
        <fullName evidence="1">Maleate isomerase</fullName>
        <ecNumber evidence="1">5.2.1.1</ecNumber>
    </submittedName>
</protein>
<reference evidence="1 2" key="1">
    <citation type="submission" date="2023-07" db="EMBL/GenBank/DDBJ databases">
        <title>Sorghum-associated microbial communities from plants grown in Nebraska, USA.</title>
        <authorList>
            <person name="Schachtman D."/>
        </authorList>
    </citation>
    <scope>NUCLEOTIDE SEQUENCE [LARGE SCALE GENOMIC DNA]</scope>
    <source>
        <strain evidence="1 2">DS1607</strain>
    </source>
</reference>